<feature type="binding site" evidence="16">
    <location>
        <position position="199"/>
    </location>
    <ligand>
        <name>S-adenosyl-L-methionine</name>
        <dbReference type="ChEBI" id="CHEBI:59789"/>
        <label>2</label>
    </ligand>
</feature>
<evidence type="ECO:0000256" key="12">
    <source>
        <dbReference type="ARBA" id="ARBA00023244"/>
    </source>
</evidence>
<comment type="subunit">
    <text evidence="4">Monomer.</text>
</comment>
<dbReference type="RefSeq" id="WP_183330339.1">
    <property type="nucleotide sequence ID" value="NZ_JACHZF010000006.1"/>
</dbReference>
<dbReference type="InterPro" id="IPR004558">
    <property type="entry name" value="Coprogen_oxidase_HemN"/>
</dbReference>
<evidence type="ECO:0000256" key="6">
    <source>
        <dbReference type="ARBA" id="ARBA00022490"/>
    </source>
</evidence>
<dbReference type="AlphaFoldDB" id="A0A7W5K1G8"/>
<dbReference type="Proteomes" id="UP000553442">
    <property type="component" value="Unassembled WGS sequence"/>
</dbReference>
<dbReference type="GO" id="GO:0006782">
    <property type="term" value="P:protoporphyrinogen IX biosynthetic process"/>
    <property type="evidence" value="ECO:0007669"/>
    <property type="project" value="UniProtKB-UniPathway"/>
</dbReference>
<evidence type="ECO:0000256" key="5">
    <source>
        <dbReference type="ARBA" id="ARBA00022485"/>
    </source>
</evidence>
<dbReference type="GO" id="GO:0004109">
    <property type="term" value="F:coproporphyrinogen oxidase activity"/>
    <property type="evidence" value="ECO:0007669"/>
    <property type="project" value="InterPro"/>
</dbReference>
<feature type="binding site" evidence="16">
    <location>
        <position position="224"/>
    </location>
    <ligand>
        <name>S-adenosyl-L-methionine</name>
        <dbReference type="ChEBI" id="CHEBI:59789"/>
        <label>2</label>
    </ligand>
</feature>
<evidence type="ECO:0000256" key="17">
    <source>
        <dbReference type="PIRSR" id="PIRSR000167-2"/>
    </source>
</evidence>
<dbReference type="PANTHER" id="PTHR13932:SF6">
    <property type="entry name" value="OXYGEN-INDEPENDENT COPROPORPHYRINOGEN III OXIDASE"/>
    <property type="match status" value="1"/>
</dbReference>
<comment type="catalytic activity">
    <reaction evidence="14 15">
        <text>coproporphyrinogen III + 2 S-adenosyl-L-methionine = protoporphyrinogen IX + 2 5'-deoxyadenosine + 2 L-methionine + 2 CO2</text>
        <dbReference type="Rhea" id="RHEA:15425"/>
        <dbReference type="ChEBI" id="CHEBI:16526"/>
        <dbReference type="ChEBI" id="CHEBI:17319"/>
        <dbReference type="ChEBI" id="CHEBI:57307"/>
        <dbReference type="ChEBI" id="CHEBI:57309"/>
        <dbReference type="ChEBI" id="CHEBI:57844"/>
        <dbReference type="ChEBI" id="CHEBI:59789"/>
        <dbReference type="EC" id="1.3.98.3"/>
    </reaction>
</comment>
<dbReference type="SMART" id="SM00729">
    <property type="entry name" value="Elp3"/>
    <property type="match status" value="1"/>
</dbReference>
<dbReference type="InterPro" id="IPR034505">
    <property type="entry name" value="Coproporphyrinogen-III_oxidase"/>
</dbReference>
<comment type="cofactor">
    <cofactor evidence="15 17">
        <name>[4Fe-4S] cluster</name>
        <dbReference type="ChEBI" id="CHEBI:49883"/>
    </cofactor>
    <text evidence="15 17">Binds 1 [4Fe-4S] cluster. The cluster is coordinated with 3 cysteines and an exchangeable S-adenosyl-L-methionine.</text>
</comment>
<keyword evidence="11 15" id="KW-0411">Iron-sulfur</keyword>
<evidence type="ECO:0000256" key="9">
    <source>
        <dbReference type="ARBA" id="ARBA00023002"/>
    </source>
</evidence>
<dbReference type="EMBL" id="JACHZF010000006">
    <property type="protein sequence ID" value="MBB3330223.1"/>
    <property type="molecule type" value="Genomic_DNA"/>
</dbReference>
<evidence type="ECO:0000256" key="1">
    <source>
        <dbReference type="ARBA" id="ARBA00004496"/>
    </source>
</evidence>
<keyword evidence="20" id="KW-1185">Reference proteome</keyword>
<name>A0A7W5K1G8_9GAMM</name>
<evidence type="ECO:0000256" key="13">
    <source>
        <dbReference type="ARBA" id="ARBA00024295"/>
    </source>
</evidence>
<dbReference type="Gene3D" id="3.80.30.20">
    <property type="entry name" value="tm_1862 like domain"/>
    <property type="match status" value="1"/>
</dbReference>
<proteinExistence type="inferred from homology"/>
<evidence type="ECO:0000313" key="20">
    <source>
        <dbReference type="Proteomes" id="UP000553442"/>
    </source>
</evidence>
<dbReference type="InterPro" id="IPR007197">
    <property type="entry name" value="rSAM"/>
</dbReference>
<dbReference type="GO" id="GO:0005737">
    <property type="term" value="C:cytoplasm"/>
    <property type="evidence" value="ECO:0007669"/>
    <property type="project" value="UniProtKB-SubCell"/>
</dbReference>
<sequence length="463" mass="51230">MPAHAKTATRAGPSRTDRALSRLCRHDLDGPRYVTYPRVACFGDGLTADAFAAALERSNHGGRPLSLDVQLPFCRQACRFCACHSIASRDNRQAEPYLSRLDREMVLLTRHLATSREVQRLHWGGGAPTFLSLNQMGDLFDRLDARFGLSGSRERDYSIEVDPREADVFTLRHLQALGFNRLSLGVQELDLRVQKAINRIQPRVLTESLVDEADRLGFRSLNLDLIVGLPLQTRASFAETLDQVIAMAPPRLSLYRYSHLPERYRPQQQIRAEDLPSRQTQLMILLDARQRLEADGYVAIGMGQYARPGDSLAIARANGTLRRDPLGYTPHGPADHIGLGVAAVSQLEEVLARNPERLADYEAALDAGRLPTSRGIRLTADDHLRGDAIERLLCGMALDLEALSSAHGVDAEASLADALQRLEPLRRDGLLERHGSRLVATAAGELLIHRLAMAFDAYPPPDA</sequence>
<organism evidence="19 20">
    <name type="scientific">Halomonas campaniensis</name>
    <dbReference type="NCBI Taxonomy" id="213554"/>
    <lineage>
        <taxon>Bacteria</taxon>
        <taxon>Pseudomonadati</taxon>
        <taxon>Pseudomonadota</taxon>
        <taxon>Gammaproteobacteria</taxon>
        <taxon>Oceanospirillales</taxon>
        <taxon>Halomonadaceae</taxon>
        <taxon>Halomonas</taxon>
    </lineage>
</organism>
<dbReference type="NCBIfam" id="TIGR00538">
    <property type="entry name" value="hemN"/>
    <property type="match status" value="1"/>
</dbReference>
<dbReference type="InterPro" id="IPR058240">
    <property type="entry name" value="rSAM_sf"/>
</dbReference>
<dbReference type="Pfam" id="PF04055">
    <property type="entry name" value="Radical_SAM"/>
    <property type="match status" value="1"/>
</dbReference>
<reference evidence="19 20" key="1">
    <citation type="submission" date="2020-08" db="EMBL/GenBank/DDBJ databases">
        <title>Genomic Encyclopedia of Archaeal and Bacterial Type Strains, Phase II (KMG-II): from individual species to whole genera.</title>
        <authorList>
            <person name="Goeker M."/>
        </authorList>
    </citation>
    <scope>NUCLEOTIDE SEQUENCE [LARGE SCALE GENOMIC DNA]</scope>
    <source>
        <strain evidence="19 20">5AG</strain>
    </source>
</reference>
<dbReference type="CDD" id="cd01335">
    <property type="entry name" value="Radical_SAM"/>
    <property type="match status" value="1"/>
</dbReference>
<feature type="binding site" evidence="16">
    <location>
        <position position="125"/>
    </location>
    <ligand>
        <name>S-adenosyl-L-methionine</name>
        <dbReference type="ChEBI" id="CHEBI:59789"/>
        <label>1</label>
    </ligand>
</feature>
<evidence type="ECO:0000256" key="14">
    <source>
        <dbReference type="ARBA" id="ARBA00048321"/>
    </source>
</evidence>
<dbReference type="EC" id="1.3.98.3" evidence="15"/>
<protein>
    <recommendedName>
        <fullName evidence="15">Coproporphyrinogen-III oxidase</fullName>
        <ecNumber evidence="15">1.3.98.3</ecNumber>
    </recommendedName>
</protein>
<dbReference type="GO" id="GO:0051539">
    <property type="term" value="F:4 iron, 4 sulfur cluster binding"/>
    <property type="evidence" value="ECO:0007669"/>
    <property type="project" value="UniProtKB-KW"/>
</dbReference>
<evidence type="ECO:0000256" key="2">
    <source>
        <dbReference type="ARBA" id="ARBA00004785"/>
    </source>
</evidence>
<keyword evidence="7 15" id="KW-0949">S-adenosyl-L-methionine</keyword>
<dbReference type="PROSITE" id="PS51918">
    <property type="entry name" value="RADICAL_SAM"/>
    <property type="match status" value="1"/>
</dbReference>
<feature type="binding site" evidence="16">
    <location>
        <position position="160"/>
    </location>
    <ligand>
        <name>S-adenosyl-L-methionine</name>
        <dbReference type="ChEBI" id="CHEBI:59789"/>
        <label>1</label>
    </ligand>
</feature>
<dbReference type="UniPathway" id="UPA00251">
    <property type="reaction ID" value="UER00323"/>
</dbReference>
<evidence type="ECO:0000256" key="8">
    <source>
        <dbReference type="ARBA" id="ARBA00022723"/>
    </source>
</evidence>
<evidence type="ECO:0000313" key="19">
    <source>
        <dbReference type="EMBL" id="MBB3330223.1"/>
    </source>
</evidence>
<dbReference type="InterPro" id="IPR023404">
    <property type="entry name" value="rSAM_horseshoe"/>
</dbReference>
<dbReference type="SFLD" id="SFLDS00029">
    <property type="entry name" value="Radical_SAM"/>
    <property type="match status" value="1"/>
</dbReference>
<evidence type="ECO:0000256" key="15">
    <source>
        <dbReference type="PIRNR" id="PIRNR000167"/>
    </source>
</evidence>
<feature type="binding site" evidence="16">
    <location>
        <begin position="80"/>
        <end position="82"/>
    </location>
    <ligand>
        <name>S-adenosyl-L-methionine</name>
        <dbReference type="ChEBI" id="CHEBI:59789"/>
        <label>2</label>
    </ligand>
</feature>
<evidence type="ECO:0000256" key="10">
    <source>
        <dbReference type="ARBA" id="ARBA00023004"/>
    </source>
</evidence>
<feature type="binding site" evidence="16">
    <location>
        <position position="187"/>
    </location>
    <ligand>
        <name>S-adenosyl-L-methionine</name>
        <dbReference type="ChEBI" id="CHEBI:59789"/>
        <label>2</label>
    </ligand>
</feature>
<dbReference type="InterPro" id="IPR006638">
    <property type="entry name" value="Elp3/MiaA/NifB-like_rSAM"/>
</dbReference>
<evidence type="ECO:0000256" key="7">
    <source>
        <dbReference type="ARBA" id="ARBA00022691"/>
    </source>
</evidence>
<feature type="binding site" evidence="17">
    <location>
        <position position="78"/>
    </location>
    <ligand>
        <name>[4Fe-4S] cluster</name>
        <dbReference type="ChEBI" id="CHEBI:49883"/>
        <note>4Fe-4S-S-AdoMet</note>
    </ligand>
</feature>
<keyword evidence="12 15" id="KW-0627">Porphyrin biosynthesis</keyword>
<dbReference type="InterPro" id="IPR010723">
    <property type="entry name" value="HemN_C"/>
</dbReference>
<dbReference type="SFLD" id="SFLDG01065">
    <property type="entry name" value="anaerobic_coproporphyrinogen-I"/>
    <property type="match status" value="1"/>
</dbReference>
<dbReference type="PIRSF" id="PIRSF000167">
    <property type="entry name" value="HemN"/>
    <property type="match status" value="1"/>
</dbReference>
<accession>A0A7W5K1G8</accession>
<evidence type="ECO:0000256" key="11">
    <source>
        <dbReference type="ARBA" id="ARBA00023014"/>
    </source>
</evidence>
<keyword evidence="8 15" id="KW-0479">Metal-binding</keyword>
<feature type="domain" description="Radical SAM core" evidence="18">
    <location>
        <begin position="59"/>
        <end position="295"/>
    </location>
</feature>
<keyword evidence="6 15" id="KW-0963">Cytoplasm</keyword>
<evidence type="ECO:0000256" key="4">
    <source>
        <dbReference type="ARBA" id="ARBA00011245"/>
    </source>
</evidence>
<keyword evidence="5 15" id="KW-0004">4Fe-4S</keyword>
<evidence type="ECO:0000256" key="16">
    <source>
        <dbReference type="PIRSR" id="PIRSR000167-1"/>
    </source>
</evidence>
<comment type="function">
    <text evidence="13">Involved in the heme biosynthesis. Catalyzes the anaerobic oxidative decarboxylation of propionate groups of rings A and B of coproporphyrinogen III to yield the vinyl groups in protoporphyrinogen IX.</text>
</comment>
<dbReference type="PANTHER" id="PTHR13932">
    <property type="entry name" value="COPROPORPHYRINIGEN III OXIDASE"/>
    <property type="match status" value="1"/>
</dbReference>
<evidence type="ECO:0000256" key="3">
    <source>
        <dbReference type="ARBA" id="ARBA00005493"/>
    </source>
</evidence>
<comment type="subcellular location">
    <subcellularLocation>
        <location evidence="1 15">Cytoplasm</location>
    </subcellularLocation>
</comment>
<dbReference type="Pfam" id="PF06969">
    <property type="entry name" value="HemN_C"/>
    <property type="match status" value="1"/>
</dbReference>
<feature type="binding site" evidence="17">
    <location>
        <position position="74"/>
    </location>
    <ligand>
        <name>[4Fe-4S] cluster</name>
        <dbReference type="ChEBI" id="CHEBI:49883"/>
        <note>4Fe-4S-S-AdoMet</note>
    </ligand>
</feature>
<dbReference type="GO" id="GO:0046872">
    <property type="term" value="F:metal ion binding"/>
    <property type="evidence" value="ECO:0007669"/>
    <property type="project" value="UniProtKB-KW"/>
</dbReference>
<comment type="similarity">
    <text evidence="3 15">Belongs to the anaerobic coproporphyrinogen-III oxidase family.</text>
</comment>
<dbReference type="GO" id="GO:0051989">
    <property type="term" value="F:coproporphyrinogen dehydrogenase activity"/>
    <property type="evidence" value="ECO:0007669"/>
    <property type="project" value="UniProtKB-EC"/>
</dbReference>
<evidence type="ECO:0000259" key="18">
    <source>
        <dbReference type="PROSITE" id="PS51918"/>
    </source>
</evidence>
<feature type="binding site" evidence="17">
    <location>
        <position position="81"/>
    </location>
    <ligand>
        <name>[4Fe-4S] cluster</name>
        <dbReference type="ChEBI" id="CHEBI:49883"/>
        <note>4Fe-4S-S-AdoMet</note>
    </ligand>
</feature>
<keyword evidence="9 15" id="KW-0560">Oxidoreductase</keyword>
<dbReference type="Gene3D" id="1.10.10.920">
    <property type="match status" value="1"/>
</dbReference>
<dbReference type="SUPFAM" id="SSF102114">
    <property type="entry name" value="Radical SAM enzymes"/>
    <property type="match status" value="1"/>
</dbReference>
<keyword evidence="10 15" id="KW-0408">Iron</keyword>
<gene>
    <name evidence="19" type="ORF">BDK63_001071</name>
</gene>
<comment type="pathway">
    <text evidence="2 15">Porphyrin-containing compound metabolism; protoporphyrin-IX biosynthesis; protoporphyrinogen-IX from coproporphyrinogen-III (AdoMet route): step 1/1.</text>
</comment>
<comment type="caution">
    <text evidence="19">The sequence shown here is derived from an EMBL/GenBank/DDBJ whole genome shotgun (WGS) entry which is preliminary data.</text>
</comment>